<keyword evidence="3 6" id="KW-0689">Ribosomal protein</keyword>
<dbReference type="GO" id="GO:0005840">
    <property type="term" value="C:ribosome"/>
    <property type="evidence" value="ECO:0007669"/>
    <property type="project" value="UniProtKB-KW"/>
</dbReference>
<dbReference type="GO" id="GO:0006412">
    <property type="term" value="P:translation"/>
    <property type="evidence" value="ECO:0007669"/>
    <property type="project" value="UniProtKB-UniRule"/>
</dbReference>
<dbReference type="Gene3D" id="3.90.1170.10">
    <property type="entry name" value="Ribosomal protein L10e/L16"/>
    <property type="match status" value="1"/>
</dbReference>
<dbReference type="PANTHER" id="PTHR12220:SF13">
    <property type="entry name" value="LARGE RIBOSOMAL SUBUNIT PROTEIN UL16M"/>
    <property type="match status" value="1"/>
</dbReference>
<dbReference type="InterPro" id="IPR047873">
    <property type="entry name" value="Ribosomal_uL16"/>
</dbReference>
<evidence type="ECO:0000256" key="1">
    <source>
        <dbReference type="ARBA" id="ARBA00008931"/>
    </source>
</evidence>
<evidence type="ECO:0000256" key="5">
    <source>
        <dbReference type="ARBA" id="ARBA00035198"/>
    </source>
</evidence>
<reference evidence="9 10" key="1">
    <citation type="journal article" date="2016" name="Nat. Commun.">
        <title>Thousands of microbial genomes shed light on interconnected biogeochemical processes in an aquifer system.</title>
        <authorList>
            <person name="Anantharaman K."/>
            <person name="Brown C.T."/>
            <person name="Hug L.A."/>
            <person name="Sharon I."/>
            <person name="Castelle C.J."/>
            <person name="Probst A.J."/>
            <person name="Thomas B.C."/>
            <person name="Singh A."/>
            <person name="Wilkins M.J."/>
            <person name="Karaoz U."/>
            <person name="Brodie E.L."/>
            <person name="Williams K.H."/>
            <person name="Hubbard S.S."/>
            <person name="Banfield J.F."/>
        </authorList>
    </citation>
    <scope>NUCLEOTIDE SEQUENCE [LARGE SCALE GENOMIC DNA]</scope>
</reference>
<comment type="caution">
    <text evidence="9">The sequence shown here is derived from an EMBL/GenBank/DDBJ whole genome shotgun (WGS) entry which is preliminary data.</text>
</comment>
<dbReference type="HAMAP" id="MF_01342">
    <property type="entry name" value="Ribosomal_uL16"/>
    <property type="match status" value="1"/>
</dbReference>
<evidence type="ECO:0000256" key="3">
    <source>
        <dbReference type="ARBA" id="ARBA00022980"/>
    </source>
</evidence>
<evidence type="ECO:0000256" key="6">
    <source>
        <dbReference type="HAMAP-Rule" id="MF_01342"/>
    </source>
</evidence>
<evidence type="ECO:0000256" key="8">
    <source>
        <dbReference type="RuleBase" id="RU004414"/>
    </source>
</evidence>
<dbReference type="SUPFAM" id="SSF54686">
    <property type="entry name" value="Ribosomal protein L16p/L10e"/>
    <property type="match status" value="1"/>
</dbReference>
<dbReference type="GO" id="GO:1990904">
    <property type="term" value="C:ribonucleoprotein complex"/>
    <property type="evidence" value="ECO:0007669"/>
    <property type="project" value="UniProtKB-KW"/>
</dbReference>
<keyword evidence="6 8" id="KW-0699">rRNA-binding</keyword>
<dbReference type="PANTHER" id="PTHR12220">
    <property type="entry name" value="50S/60S RIBOSOMAL PROTEIN L16"/>
    <property type="match status" value="1"/>
</dbReference>
<evidence type="ECO:0000256" key="7">
    <source>
        <dbReference type="RuleBase" id="RU004413"/>
    </source>
</evidence>
<dbReference type="FunFam" id="3.90.1170.10:FF:000001">
    <property type="entry name" value="50S ribosomal protein L16"/>
    <property type="match status" value="1"/>
</dbReference>
<dbReference type="GO" id="GO:0003735">
    <property type="term" value="F:structural constituent of ribosome"/>
    <property type="evidence" value="ECO:0007669"/>
    <property type="project" value="InterPro"/>
</dbReference>
<dbReference type="Proteomes" id="UP000178721">
    <property type="component" value="Unassembled WGS sequence"/>
</dbReference>
<dbReference type="EMBL" id="MHMA01000037">
    <property type="protein sequence ID" value="OGZ19757.1"/>
    <property type="molecule type" value="Genomic_DNA"/>
</dbReference>
<dbReference type="InterPro" id="IPR016180">
    <property type="entry name" value="Ribosomal_uL16_dom"/>
</dbReference>
<comment type="subunit">
    <text evidence="6 8">Part of the 50S ribosomal subunit.</text>
</comment>
<sequence length="136" mass="15503">MLTPKKVKHRKWHKGRRRNEGVDFRGTELAFGSFGLKAQEAKWLTARQLEAARRSIIRYLKKGGKFWVRIFPAKPITKKGTEVPMGGGKGSVDHYVFPVKPGRILFELEGIKEELAREAFGKAGNKLPLKTKFIKK</sequence>
<dbReference type="NCBIfam" id="TIGR01164">
    <property type="entry name" value="rplP_bact"/>
    <property type="match status" value="1"/>
</dbReference>
<proteinExistence type="inferred from homology"/>
<name>A0A1G2E1Q2_9BACT</name>
<keyword evidence="4 6" id="KW-0687">Ribonucleoprotein</keyword>
<gene>
    <name evidence="6" type="primary">rplP</name>
    <name evidence="9" type="ORF">A2654_02880</name>
</gene>
<dbReference type="PRINTS" id="PR00060">
    <property type="entry name" value="RIBOSOMALL16"/>
</dbReference>
<evidence type="ECO:0000313" key="10">
    <source>
        <dbReference type="Proteomes" id="UP000178721"/>
    </source>
</evidence>
<dbReference type="InterPro" id="IPR036920">
    <property type="entry name" value="Ribosomal_uL16_sf"/>
</dbReference>
<dbReference type="GO" id="GO:0019843">
    <property type="term" value="F:rRNA binding"/>
    <property type="evidence" value="ECO:0007669"/>
    <property type="project" value="UniProtKB-UniRule"/>
</dbReference>
<keyword evidence="2 6" id="KW-0820">tRNA-binding</keyword>
<protein>
    <recommendedName>
        <fullName evidence="5 6">Large ribosomal subunit protein uL16</fullName>
    </recommendedName>
</protein>
<dbReference type="GO" id="GO:0000049">
    <property type="term" value="F:tRNA binding"/>
    <property type="evidence" value="ECO:0007669"/>
    <property type="project" value="UniProtKB-KW"/>
</dbReference>
<comment type="function">
    <text evidence="6 8">Binds 23S rRNA and is also seen to make contacts with the A and possibly P site tRNAs.</text>
</comment>
<keyword evidence="6 8" id="KW-0694">RNA-binding</keyword>
<accession>A0A1G2E1Q2</accession>
<dbReference type="CDD" id="cd01433">
    <property type="entry name" value="Ribosomal_L16_L10e"/>
    <property type="match status" value="1"/>
</dbReference>
<dbReference type="InterPro" id="IPR000114">
    <property type="entry name" value="Ribosomal_uL16_bact-type"/>
</dbReference>
<evidence type="ECO:0000256" key="2">
    <source>
        <dbReference type="ARBA" id="ARBA00022555"/>
    </source>
</evidence>
<dbReference type="Pfam" id="PF00252">
    <property type="entry name" value="Ribosomal_L16"/>
    <property type="match status" value="1"/>
</dbReference>
<dbReference type="AlphaFoldDB" id="A0A1G2E1Q2"/>
<organism evidence="9 10">
    <name type="scientific">Candidatus Nealsonbacteria bacterium RIFCSPHIGHO2_01_FULL_43_31</name>
    <dbReference type="NCBI Taxonomy" id="1801665"/>
    <lineage>
        <taxon>Bacteria</taxon>
        <taxon>Candidatus Nealsoniibacteriota</taxon>
    </lineage>
</organism>
<evidence type="ECO:0000256" key="4">
    <source>
        <dbReference type="ARBA" id="ARBA00023274"/>
    </source>
</evidence>
<comment type="similarity">
    <text evidence="1 6 7">Belongs to the universal ribosomal protein uL16 family.</text>
</comment>
<evidence type="ECO:0000313" key="9">
    <source>
        <dbReference type="EMBL" id="OGZ19757.1"/>
    </source>
</evidence>